<evidence type="ECO:0000256" key="7">
    <source>
        <dbReference type="ARBA" id="ARBA00049972"/>
    </source>
</evidence>
<name>E2ZDT7_9FIRM</name>
<sequence length="482" mass="52471">MITCNGSGNPDAVVLGTDRRLRALSLVTEEEGALIRAYTDKHPSAMKVGNVSVLRALQGDTIKTYFLAGTEDDSKERGTFREFDRAKKIMAAAMKEDVGELAVYIDTLDMDVETLIDGLLYGNYEYNQYKTKSKSKVLKNINLITSSLKSKDFNTLCYVYSSIYEGIYFARDLVNMPPNDMTPRKFVDTATAVCTGDNIFVEVLNKWNLEKRNMGGIVSVGKGSMNPPQLLSVAYTGDPESRDVLAVVGKGITYDSGGLSLKTRAGQLNMKSDMAGAATALGIIRALMLLKYPVNVLAVMPLAENIPSGMSYHVDDVITMFDGTTVEVKNTDAEGRLVLADAVSYAQSKGAKRIIDLATLTGACVTALGSVRTGMIGNDQEFMNRFFAAAAQVNEKVWQLPADEEYERQLKSRVADISNVGGPEAGAITAGLFIKHFIQENTSWIHLDIAGTAFRDKKDENGFYGATGVGIKSVLRLLRGDK</sequence>
<dbReference type="Pfam" id="PF00883">
    <property type="entry name" value="Peptidase_M17"/>
    <property type="match status" value="1"/>
</dbReference>
<comment type="cofactor">
    <cofactor evidence="8">
        <name>Mn(2+)</name>
        <dbReference type="ChEBI" id="CHEBI:29035"/>
    </cofactor>
    <text evidence="8">Binds 2 manganese ions per subunit.</text>
</comment>
<feature type="binding site" evidence="8">
    <location>
        <position position="255"/>
    </location>
    <ligand>
        <name>Mn(2+)</name>
        <dbReference type="ChEBI" id="CHEBI:29035"/>
        <label>1</label>
    </ligand>
</feature>
<keyword evidence="5 8" id="KW-0645">Protease</keyword>
<reference evidence="10 11" key="1">
    <citation type="submission" date="2010-08" db="EMBL/GenBank/DDBJ databases">
        <authorList>
            <person name="Weinstock G."/>
            <person name="Sodergren E."/>
            <person name="Clifton S."/>
            <person name="Fulton L."/>
            <person name="Fulton B."/>
            <person name="Courtney L."/>
            <person name="Fronick C."/>
            <person name="Harrison M."/>
            <person name="Strong C."/>
            <person name="Farmer C."/>
            <person name="Delahaunty K."/>
            <person name="Markovic C."/>
            <person name="Hall O."/>
            <person name="Minx P."/>
            <person name="Tomlinson C."/>
            <person name="Mitreva M."/>
            <person name="Hou S."/>
            <person name="Chen J."/>
            <person name="Wollam A."/>
            <person name="Pepin K.H."/>
            <person name="Johnson M."/>
            <person name="Bhonagiri V."/>
            <person name="Zhang X."/>
            <person name="Suruliraj S."/>
            <person name="Warren W."/>
            <person name="Chinwalla A."/>
            <person name="Mardis E.R."/>
            <person name="Wilson R.K."/>
        </authorList>
    </citation>
    <scope>NUCLEOTIDE SEQUENCE [LARGE SCALE GENOMIC DNA]</scope>
    <source>
        <strain evidence="10 11">F0359</strain>
    </source>
</reference>
<evidence type="ECO:0000313" key="10">
    <source>
        <dbReference type="EMBL" id="EFQ03649.1"/>
    </source>
</evidence>
<keyword evidence="4 8" id="KW-0031">Aminopeptidase</keyword>
<dbReference type="EMBL" id="AECS01000039">
    <property type="protein sequence ID" value="EFQ03649.1"/>
    <property type="molecule type" value="Genomic_DNA"/>
</dbReference>
<keyword evidence="11" id="KW-1185">Reference proteome</keyword>
<evidence type="ECO:0000256" key="5">
    <source>
        <dbReference type="ARBA" id="ARBA00022670"/>
    </source>
</evidence>
<dbReference type="Gene3D" id="3.40.630.10">
    <property type="entry name" value="Zn peptidases"/>
    <property type="match status" value="1"/>
</dbReference>
<dbReference type="GO" id="GO:0030145">
    <property type="term" value="F:manganese ion binding"/>
    <property type="evidence" value="ECO:0007669"/>
    <property type="project" value="UniProtKB-UniRule"/>
</dbReference>
<dbReference type="PANTHER" id="PTHR11963:SF23">
    <property type="entry name" value="CYTOSOL AMINOPEPTIDASE"/>
    <property type="match status" value="1"/>
</dbReference>
<dbReference type="GO" id="GO:0006508">
    <property type="term" value="P:proteolysis"/>
    <property type="evidence" value="ECO:0007669"/>
    <property type="project" value="UniProtKB-KW"/>
</dbReference>
<feature type="binding site" evidence="8">
    <location>
        <position position="332"/>
    </location>
    <ligand>
        <name>Mn(2+)</name>
        <dbReference type="ChEBI" id="CHEBI:29035"/>
        <label>1</label>
    </ligand>
</feature>
<dbReference type="PANTHER" id="PTHR11963">
    <property type="entry name" value="LEUCINE AMINOPEPTIDASE-RELATED"/>
    <property type="match status" value="1"/>
</dbReference>
<keyword evidence="8" id="KW-0464">Manganese</keyword>
<dbReference type="HOGENOM" id="CLU_013734_6_0_9"/>
<dbReference type="GO" id="GO:0070006">
    <property type="term" value="F:metalloaminopeptidase activity"/>
    <property type="evidence" value="ECO:0007669"/>
    <property type="project" value="InterPro"/>
</dbReference>
<comment type="subcellular location">
    <subcellularLocation>
        <location evidence="8">Cytoplasm</location>
    </subcellularLocation>
</comment>
<dbReference type="GO" id="GO:0005737">
    <property type="term" value="C:cytoplasm"/>
    <property type="evidence" value="ECO:0007669"/>
    <property type="project" value="UniProtKB-SubCell"/>
</dbReference>
<feature type="binding site" evidence="8">
    <location>
        <position position="334"/>
    </location>
    <ligand>
        <name>Mn(2+)</name>
        <dbReference type="ChEBI" id="CHEBI:29035"/>
        <label>2</label>
    </ligand>
</feature>
<evidence type="ECO:0000313" key="11">
    <source>
        <dbReference type="Proteomes" id="UP000003195"/>
    </source>
</evidence>
<feature type="binding site" evidence="8">
    <location>
        <position position="273"/>
    </location>
    <ligand>
        <name>Mn(2+)</name>
        <dbReference type="ChEBI" id="CHEBI:29035"/>
        <label>2</label>
    </ligand>
</feature>
<dbReference type="STRING" id="706434.HMPREF9429_01593"/>
<feature type="active site" evidence="8">
    <location>
        <position position="336"/>
    </location>
</feature>
<keyword evidence="8" id="KW-0963">Cytoplasm</keyword>
<evidence type="ECO:0000259" key="9">
    <source>
        <dbReference type="PROSITE" id="PS00631"/>
    </source>
</evidence>
<dbReference type="OrthoDB" id="9809354at2"/>
<dbReference type="SUPFAM" id="SSF52949">
    <property type="entry name" value="Macro domain-like"/>
    <property type="match status" value="1"/>
</dbReference>
<protein>
    <recommendedName>
        <fullName evidence="8">Probable cytosol aminopeptidase</fullName>
        <ecNumber evidence="8">3.4.11.1</ecNumber>
    </recommendedName>
    <alternativeName>
        <fullName evidence="8">Leucine aminopeptidase</fullName>
        <shortName evidence="8">LAP</shortName>
        <ecNumber evidence="8">3.4.11.10</ecNumber>
    </alternativeName>
    <alternativeName>
        <fullName evidence="8">Leucyl aminopeptidase</fullName>
    </alternativeName>
</protein>
<dbReference type="EC" id="3.4.11.10" evidence="8"/>
<dbReference type="PROSITE" id="PS00631">
    <property type="entry name" value="CYTOSOL_AP"/>
    <property type="match status" value="1"/>
</dbReference>
<dbReference type="eggNOG" id="COG0260">
    <property type="taxonomic scope" value="Bacteria"/>
</dbReference>
<feature type="binding site" evidence="8">
    <location>
        <position position="255"/>
    </location>
    <ligand>
        <name>Mn(2+)</name>
        <dbReference type="ChEBI" id="CHEBI:29035"/>
        <label>2</label>
    </ligand>
</feature>
<proteinExistence type="inferred from homology"/>
<dbReference type="RefSeq" id="WP_006942863.1">
    <property type="nucleotide sequence ID" value="NZ_GL538208.1"/>
</dbReference>
<evidence type="ECO:0000256" key="1">
    <source>
        <dbReference type="ARBA" id="ARBA00000135"/>
    </source>
</evidence>
<dbReference type="Gene3D" id="3.40.220.10">
    <property type="entry name" value="Leucine Aminopeptidase, subunit E, domain 1"/>
    <property type="match status" value="1"/>
</dbReference>
<dbReference type="InterPro" id="IPR011356">
    <property type="entry name" value="Leucine_aapep/pepB"/>
</dbReference>
<dbReference type="InterPro" id="IPR043472">
    <property type="entry name" value="Macro_dom-like"/>
</dbReference>
<keyword evidence="8" id="KW-0479">Metal-binding</keyword>
<accession>E2ZDT7</accession>
<feature type="active site" evidence="8">
    <location>
        <position position="262"/>
    </location>
</feature>
<comment type="function">
    <text evidence="7 8">Presumably involved in the processing and regular turnover of intracellular proteins. Catalyzes the removal of unsubstituted N-terminal amino acids from various peptides.</text>
</comment>
<gene>
    <name evidence="8" type="primary">pepA</name>
    <name evidence="10" type="ORF">HMPREF9429_01593</name>
</gene>
<dbReference type="InterPro" id="IPR023042">
    <property type="entry name" value="Peptidase_M17_leu_NH2_pept"/>
</dbReference>
<evidence type="ECO:0000256" key="6">
    <source>
        <dbReference type="ARBA" id="ARBA00022801"/>
    </source>
</evidence>
<comment type="caution">
    <text evidence="10">The sequence shown here is derived from an EMBL/GenBank/DDBJ whole genome shotgun (WGS) entry which is preliminary data.</text>
</comment>
<feature type="domain" description="Cytosol aminopeptidase" evidence="9">
    <location>
        <begin position="330"/>
        <end position="337"/>
    </location>
</feature>
<dbReference type="CDD" id="cd00433">
    <property type="entry name" value="Peptidase_M17"/>
    <property type="match status" value="1"/>
</dbReference>
<evidence type="ECO:0000256" key="3">
    <source>
        <dbReference type="ARBA" id="ARBA00009528"/>
    </source>
</evidence>
<comment type="catalytic activity">
    <reaction evidence="1 8">
        <text>Release of an N-terminal amino acid, Xaa-|-Yaa-, in which Xaa is preferably Leu, but may be other amino acids including Pro although not Arg or Lys, and Yaa may be Pro. Amino acid amides and methyl esters are also readily hydrolyzed, but rates on arylamides are exceedingly low.</text>
        <dbReference type="EC" id="3.4.11.1"/>
    </reaction>
</comment>
<comment type="catalytic activity">
    <reaction evidence="2 8">
        <text>Release of an N-terminal amino acid, preferentially leucine, but not glutamic or aspartic acids.</text>
        <dbReference type="EC" id="3.4.11.10"/>
    </reaction>
</comment>
<evidence type="ECO:0000256" key="8">
    <source>
        <dbReference type="HAMAP-Rule" id="MF_00181"/>
    </source>
</evidence>
<feature type="binding site" evidence="8">
    <location>
        <position position="334"/>
    </location>
    <ligand>
        <name>Mn(2+)</name>
        <dbReference type="ChEBI" id="CHEBI:29035"/>
        <label>1</label>
    </ligand>
</feature>
<evidence type="ECO:0000256" key="4">
    <source>
        <dbReference type="ARBA" id="ARBA00022438"/>
    </source>
</evidence>
<evidence type="ECO:0000256" key="2">
    <source>
        <dbReference type="ARBA" id="ARBA00000967"/>
    </source>
</evidence>
<keyword evidence="6 8" id="KW-0378">Hydrolase</keyword>
<dbReference type="PRINTS" id="PR00481">
    <property type="entry name" value="LAMNOPPTDASE"/>
</dbReference>
<organism evidence="10 11">
    <name type="scientific">Megasphaera micronuciformis F0359</name>
    <dbReference type="NCBI Taxonomy" id="706434"/>
    <lineage>
        <taxon>Bacteria</taxon>
        <taxon>Bacillati</taxon>
        <taxon>Bacillota</taxon>
        <taxon>Negativicutes</taxon>
        <taxon>Veillonellales</taxon>
        <taxon>Veillonellaceae</taxon>
        <taxon>Megasphaera</taxon>
    </lineage>
</organism>
<dbReference type="InterPro" id="IPR000819">
    <property type="entry name" value="Peptidase_M17_C"/>
</dbReference>
<dbReference type="SUPFAM" id="SSF53187">
    <property type="entry name" value="Zn-dependent exopeptidases"/>
    <property type="match status" value="1"/>
</dbReference>
<dbReference type="Proteomes" id="UP000003195">
    <property type="component" value="Unassembled WGS sequence"/>
</dbReference>
<dbReference type="EC" id="3.4.11.1" evidence="8"/>
<dbReference type="HAMAP" id="MF_00181">
    <property type="entry name" value="Cytosol_peptidase_M17"/>
    <property type="match status" value="1"/>
</dbReference>
<dbReference type="AlphaFoldDB" id="E2ZDT7"/>
<feature type="binding site" evidence="8">
    <location>
        <position position="250"/>
    </location>
    <ligand>
        <name>Mn(2+)</name>
        <dbReference type="ChEBI" id="CHEBI:29035"/>
        <label>2</label>
    </ligand>
</feature>
<comment type="similarity">
    <text evidence="3 8">Belongs to the peptidase M17 family.</text>
</comment>